<organism evidence="2 3">
    <name type="scientific">Romanomermis culicivorax</name>
    <name type="common">Nematode worm</name>
    <dbReference type="NCBI Taxonomy" id="13658"/>
    <lineage>
        <taxon>Eukaryota</taxon>
        <taxon>Metazoa</taxon>
        <taxon>Ecdysozoa</taxon>
        <taxon>Nematoda</taxon>
        <taxon>Enoplea</taxon>
        <taxon>Dorylaimia</taxon>
        <taxon>Mermithida</taxon>
        <taxon>Mermithoidea</taxon>
        <taxon>Mermithidae</taxon>
        <taxon>Romanomermis</taxon>
    </lineage>
</organism>
<dbReference type="AlphaFoldDB" id="A0A915HI87"/>
<keyword evidence="2" id="KW-1185">Reference proteome</keyword>
<feature type="compositionally biased region" description="Acidic residues" evidence="1">
    <location>
        <begin position="131"/>
        <end position="145"/>
    </location>
</feature>
<accession>A0A915HI87</accession>
<protein>
    <submittedName>
        <fullName evidence="3">Uncharacterized protein</fullName>
    </submittedName>
</protein>
<feature type="region of interest" description="Disordered" evidence="1">
    <location>
        <begin position="112"/>
        <end position="145"/>
    </location>
</feature>
<evidence type="ECO:0000313" key="2">
    <source>
        <dbReference type="Proteomes" id="UP000887565"/>
    </source>
</evidence>
<sequence length="145" mass="16380">ESITSHENRKKYSLDFKVKTIAAVNKEGNRPVASRLKISESICFDVELMCHPSPLYLFCIGVILLSPNERAGDYGARRSREFYQDFLFTSLYGAKTNEKMTNRPIKIGCDSVKPKASYKTGFSQSPFEDSLSSDDDSLEAEDSRF</sequence>
<name>A0A915HI87_ROMCU</name>
<proteinExistence type="predicted"/>
<evidence type="ECO:0000313" key="3">
    <source>
        <dbReference type="WBParaSite" id="nRc.2.0.1.t01031-RA"/>
    </source>
</evidence>
<evidence type="ECO:0000256" key="1">
    <source>
        <dbReference type="SAM" id="MobiDB-lite"/>
    </source>
</evidence>
<dbReference type="WBParaSite" id="nRc.2.0.1.t01031-RA">
    <property type="protein sequence ID" value="nRc.2.0.1.t01031-RA"/>
    <property type="gene ID" value="nRc.2.0.1.g01031"/>
</dbReference>
<reference evidence="3" key="1">
    <citation type="submission" date="2022-11" db="UniProtKB">
        <authorList>
            <consortium name="WormBaseParasite"/>
        </authorList>
    </citation>
    <scope>IDENTIFICATION</scope>
</reference>
<dbReference type="Proteomes" id="UP000887565">
    <property type="component" value="Unplaced"/>
</dbReference>